<accession>U7R4U5</accession>
<feature type="domain" description="Acyltransferase 3" evidence="2">
    <location>
        <begin position="7"/>
        <end position="96"/>
    </location>
</feature>
<dbReference type="InterPro" id="IPR002656">
    <property type="entry name" value="Acyl_transf_3_dom"/>
</dbReference>
<dbReference type="InterPro" id="IPR050879">
    <property type="entry name" value="Acyltransferase_3"/>
</dbReference>
<feature type="transmembrane region" description="Helical" evidence="1">
    <location>
        <begin position="32"/>
        <end position="58"/>
    </location>
</feature>
<sequence length="97" mass="11559">MNHHLLSLTSLRFFAAFFVLLSHLGYLKDSDYFSWLFVYNGYIGVTFFFILSGFVLAYSYEEKMNRKEISKRNFFVARIARIYPLHILTFIIFLPIP</sequence>
<feature type="transmembrane region" description="Helical" evidence="1">
    <location>
        <begin position="5"/>
        <end position="26"/>
    </location>
</feature>
<dbReference type="Pfam" id="PF01757">
    <property type="entry name" value="Acyl_transf_3"/>
    <property type="match status" value="1"/>
</dbReference>
<dbReference type="GO" id="GO:0016020">
    <property type="term" value="C:membrane"/>
    <property type="evidence" value="ECO:0007669"/>
    <property type="project" value="TreeGrafter"/>
</dbReference>
<protein>
    <recommendedName>
        <fullName evidence="2">Acyltransferase 3 domain-containing protein</fullName>
    </recommendedName>
</protein>
<dbReference type="RefSeq" id="WP_023043835.1">
    <property type="nucleotide sequence ID" value="NZ_AXDT01000032.1"/>
</dbReference>
<gene>
    <name evidence="3" type="ORF">O185_04065</name>
</gene>
<name>U7R4U5_PHOTE</name>
<keyword evidence="1" id="KW-0812">Transmembrane</keyword>
<keyword evidence="1" id="KW-1133">Transmembrane helix</keyword>
<dbReference type="Proteomes" id="UP000017133">
    <property type="component" value="Unassembled WGS sequence"/>
</dbReference>
<evidence type="ECO:0000313" key="4">
    <source>
        <dbReference type="Proteomes" id="UP000017133"/>
    </source>
</evidence>
<evidence type="ECO:0000313" key="3">
    <source>
        <dbReference type="EMBL" id="ERT14322.1"/>
    </source>
</evidence>
<proteinExistence type="predicted"/>
<dbReference type="GO" id="GO:0009103">
    <property type="term" value="P:lipopolysaccharide biosynthetic process"/>
    <property type="evidence" value="ECO:0007669"/>
    <property type="project" value="TreeGrafter"/>
</dbReference>
<reference evidence="3 4" key="1">
    <citation type="submission" date="2013-10" db="EMBL/GenBank/DDBJ databases">
        <title>Whole Genome Shotgun Sequence of Photorhabdus temperata J3.</title>
        <authorList>
            <person name="Park G.-S."/>
            <person name="Hong S.-J."/>
            <person name="Shin J.-H."/>
        </authorList>
    </citation>
    <scope>NUCLEOTIDE SEQUENCE [LARGE SCALE GENOMIC DNA]</scope>
    <source>
        <strain evidence="3 4">J3</strain>
    </source>
</reference>
<dbReference type="AlphaFoldDB" id="U7R4U5"/>
<comment type="caution">
    <text evidence="3">The sequence shown here is derived from an EMBL/GenBank/DDBJ whole genome shotgun (WGS) entry which is preliminary data.</text>
</comment>
<keyword evidence="4" id="KW-1185">Reference proteome</keyword>
<keyword evidence="1" id="KW-0472">Membrane</keyword>
<dbReference type="PANTHER" id="PTHR23028:SF53">
    <property type="entry name" value="ACYL_TRANSF_3 DOMAIN-CONTAINING PROTEIN"/>
    <property type="match status" value="1"/>
</dbReference>
<organism evidence="3 4">
    <name type="scientific">Photorhabdus temperata J3</name>
    <dbReference type="NCBI Taxonomy" id="1389415"/>
    <lineage>
        <taxon>Bacteria</taxon>
        <taxon>Pseudomonadati</taxon>
        <taxon>Pseudomonadota</taxon>
        <taxon>Gammaproteobacteria</taxon>
        <taxon>Enterobacterales</taxon>
        <taxon>Morganellaceae</taxon>
        <taxon>Photorhabdus</taxon>
    </lineage>
</organism>
<dbReference type="PANTHER" id="PTHR23028">
    <property type="entry name" value="ACETYLTRANSFERASE"/>
    <property type="match status" value="1"/>
</dbReference>
<dbReference type="EMBL" id="AXDT01000032">
    <property type="protein sequence ID" value="ERT14322.1"/>
    <property type="molecule type" value="Genomic_DNA"/>
</dbReference>
<evidence type="ECO:0000259" key="2">
    <source>
        <dbReference type="Pfam" id="PF01757"/>
    </source>
</evidence>
<feature type="transmembrane region" description="Helical" evidence="1">
    <location>
        <begin position="79"/>
        <end position="96"/>
    </location>
</feature>
<evidence type="ECO:0000256" key="1">
    <source>
        <dbReference type="SAM" id="Phobius"/>
    </source>
</evidence>
<dbReference type="GO" id="GO:0016747">
    <property type="term" value="F:acyltransferase activity, transferring groups other than amino-acyl groups"/>
    <property type="evidence" value="ECO:0007669"/>
    <property type="project" value="InterPro"/>
</dbReference>